<accession>A0A378JY65</accession>
<protein>
    <submittedName>
        <fullName evidence="2">Uncharacterized protein</fullName>
    </submittedName>
</protein>
<name>A0A378JY65_9GAMM</name>
<dbReference type="EMBL" id="LNYN01000014">
    <property type="protein sequence ID" value="KTD35363.1"/>
    <property type="molecule type" value="Genomic_DNA"/>
</dbReference>
<proteinExistence type="predicted"/>
<dbReference type="Proteomes" id="UP000254040">
    <property type="component" value="Unassembled WGS sequence"/>
</dbReference>
<dbReference type="AlphaFoldDB" id="A0A378JY65"/>
<dbReference type="EMBL" id="UGOG01000001">
    <property type="protein sequence ID" value="STX61969.1"/>
    <property type="molecule type" value="Genomic_DNA"/>
</dbReference>
<dbReference type="Proteomes" id="UP000054985">
    <property type="component" value="Unassembled WGS sequence"/>
</dbReference>
<evidence type="ECO:0000313" key="3">
    <source>
        <dbReference type="Proteomes" id="UP000054985"/>
    </source>
</evidence>
<evidence type="ECO:0000313" key="1">
    <source>
        <dbReference type="EMBL" id="KTD35363.1"/>
    </source>
</evidence>
<organism evidence="2 4">
    <name type="scientific">Legionella moravica</name>
    <dbReference type="NCBI Taxonomy" id="39962"/>
    <lineage>
        <taxon>Bacteria</taxon>
        <taxon>Pseudomonadati</taxon>
        <taxon>Pseudomonadota</taxon>
        <taxon>Gammaproteobacteria</taxon>
        <taxon>Legionellales</taxon>
        <taxon>Legionellaceae</taxon>
        <taxon>Legionella</taxon>
    </lineage>
</organism>
<evidence type="ECO:0000313" key="2">
    <source>
        <dbReference type="EMBL" id="STX61969.1"/>
    </source>
</evidence>
<evidence type="ECO:0000313" key="4">
    <source>
        <dbReference type="Proteomes" id="UP000254040"/>
    </source>
</evidence>
<reference evidence="2 4" key="2">
    <citation type="submission" date="2018-06" db="EMBL/GenBank/DDBJ databases">
        <authorList>
            <consortium name="Pathogen Informatics"/>
            <person name="Doyle S."/>
        </authorList>
    </citation>
    <scope>NUCLEOTIDE SEQUENCE [LARGE SCALE GENOMIC DNA]</scope>
    <source>
        <strain evidence="2 4">NCTC12239</strain>
    </source>
</reference>
<keyword evidence="3" id="KW-1185">Reference proteome</keyword>
<sequence length="65" mass="7636">MRAFARKYFNPLTLNSLPLAARGGEGMRSKEAHFPWIQVRFREDNLQKAMLFQEQIKTHLETGEE</sequence>
<gene>
    <name evidence="1" type="ORF">Lmor_0810</name>
    <name evidence="2" type="ORF">NCTC12239_00887</name>
</gene>
<reference evidence="1 3" key="1">
    <citation type="submission" date="2015-11" db="EMBL/GenBank/DDBJ databases">
        <title>Genomic analysis of 38 Legionella species identifies large and diverse effector repertoires.</title>
        <authorList>
            <person name="Burstein D."/>
            <person name="Amaro F."/>
            <person name="Zusman T."/>
            <person name="Lifshitz Z."/>
            <person name="Cohen O."/>
            <person name="Gilbert J.A."/>
            <person name="Pupko T."/>
            <person name="Shuman H.A."/>
            <person name="Segal G."/>
        </authorList>
    </citation>
    <scope>NUCLEOTIDE SEQUENCE [LARGE SCALE GENOMIC DNA]</scope>
    <source>
        <strain evidence="1 3">ATCC 43877</strain>
    </source>
</reference>